<dbReference type="PROSITE" id="PS01295">
    <property type="entry name" value="ISPD"/>
    <property type="match status" value="1"/>
</dbReference>
<feature type="binding site" evidence="14">
    <location>
        <position position="363"/>
    </location>
    <ligand>
        <name>4-CDP-2-C-methyl-D-erythritol 2-phosphate</name>
        <dbReference type="ChEBI" id="CHEBI:57919"/>
    </ligand>
</feature>
<protein>
    <recommendedName>
        <fullName evidence="14">Bifunctional enzyme IspD/IspF</fullName>
    </recommendedName>
    <domain>
        <recommendedName>
            <fullName evidence="14">2-C-methyl-D-erythritol 4-phosphate cytidylyltransferase</fullName>
            <ecNumber evidence="14">2.7.7.60</ecNumber>
        </recommendedName>
        <alternativeName>
            <fullName evidence="14">4-diphosphocytidyl-2C-methyl-D-erythritol synthase</fullName>
        </alternativeName>
        <alternativeName>
            <fullName evidence="14">MEP cytidylyltransferase</fullName>
            <shortName evidence="14">MCT</shortName>
        </alternativeName>
    </domain>
    <domain>
        <recommendedName>
            <fullName evidence="14">2-C-methyl-D-erythritol 2,4-cyclodiphosphate synthase</fullName>
            <shortName evidence="14">MECDP-synthase</shortName>
            <shortName evidence="14">MECPP-synthase</shortName>
            <shortName evidence="14">MECPS</shortName>
            <ecNumber evidence="14">4.6.1.12</ecNumber>
        </recommendedName>
    </domain>
</protein>
<dbReference type="PANTHER" id="PTHR43181:SF1">
    <property type="entry name" value="2-C-METHYL-D-ERYTHRITOL 2,4-CYCLODIPHOSPHATE SYNTHASE, CHLOROPLASTIC"/>
    <property type="match status" value="1"/>
</dbReference>
<comment type="catalytic activity">
    <reaction evidence="2 14">
        <text>2-C-methyl-D-erythritol 4-phosphate + CTP + H(+) = 4-CDP-2-C-methyl-D-erythritol + diphosphate</text>
        <dbReference type="Rhea" id="RHEA:13429"/>
        <dbReference type="ChEBI" id="CHEBI:15378"/>
        <dbReference type="ChEBI" id="CHEBI:33019"/>
        <dbReference type="ChEBI" id="CHEBI:37563"/>
        <dbReference type="ChEBI" id="CHEBI:57823"/>
        <dbReference type="ChEBI" id="CHEBI:58262"/>
        <dbReference type="EC" id="2.7.7.60"/>
    </reaction>
</comment>
<dbReference type="InterPro" id="IPR034683">
    <property type="entry name" value="IspD/TarI"/>
</dbReference>
<dbReference type="CDD" id="cd00554">
    <property type="entry name" value="MECDP_synthase"/>
    <property type="match status" value="1"/>
</dbReference>
<feature type="domain" description="2-C-methyl-D-erythritol 2,4-cyclodiphosphate synthase" evidence="15">
    <location>
        <begin position="222"/>
        <end position="375"/>
    </location>
</feature>
<dbReference type="SUPFAM" id="SSF69765">
    <property type="entry name" value="IpsF-like"/>
    <property type="match status" value="1"/>
</dbReference>
<evidence type="ECO:0000256" key="10">
    <source>
        <dbReference type="ARBA" id="ARBA00022723"/>
    </source>
</evidence>
<dbReference type="HAMAP" id="MF_00107">
    <property type="entry name" value="IspF"/>
    <property type="match status" value="1"/>
</dbReference>
<dbReference type="Proteomes" id="UP000248916">
    <property type="component" value="Unassembled WGS sequence"/>
</dbReference>
<comment type="pathway">
    <text evidence="5 14">Isoprenoid biosynthesis; isopentenyl diphosphate biosynthesis via DXP pathway; isopentenyl diphosphate from 1-deoxy-D-xylulose 5-phosphate: step 2/6.</text>
</comment>
<feature type="binding site" evidence="14">
    <location>
        <begin position="255"/>
        <end position="256"/>
    </location>
    <ligand>
        <name>4-CDP-2-C-methyl-D-erythritol 2-phosphate</name>
        <dbReference type="ChEBI" id="CHEBI:57919"/>
    </ligand>
</feature>
<dbReference type="EC" id="2.7.7.60" evidence="14"/>
<feature type="binding site" evidence="14">
    <location>
        <begin position="277"/>
        <end position="279"/>
    </location>
    <ligand>
        <name>4-CDP-2-C-methyl-D-erythritol 2-phosphate</name>
        <dbReference type="ChEBI" id="CHEBI:57919"/>
    </ligand>
</feature>
<dbReference type="SUPFAM" id="SSF53448">
    <property type="entry name" value="Nucleotide-diphospho-sugar transferases"/>
    <property type="match status" value="1"/>
</dbReference>
<dbReference type="UniPathway" id="UPA00056">
    <property type="reaction ID" value="UER00093"/>
</dbReference>
<gene>
    <name evidence="14" type="primary">ispDF</name>
    <name evidence="16" type="ORF">LX81_00409</name>
</gene>
<evidence type="ECO:0000256" key="11">
    <source>
        <dbReference type="ARBA" id="ARBA00023229"/>
    </source>
</evidence>
<dbReference type="InterPro" id="IPR003526">
    <property type="entry name" value="MECDP_synthase"/>
</dbReference>
<dbReference type="AlphaFoldDB" id="A0A2W7NHP1"/>
<dbReference type="Gene3D" id="3.90.550.10">
    <property type="entry name" value="Spore Coat Polysaccharide Biosynthesis Protein SpsA, Chain A"/>
    <property type="match status" value="1"/>
</dbReference>
<dbReference type="Gene3D" id="3.30.1330.50">
    <property type="entry name" value="2-C-methyl-D-erythritol 2,4-cyclodiphosphate synthase"/>
    <property type="match status" value="1"/>
</dbReference>
<keyword evidence="8 14" id="KW-0808">Transferase</keyword>
<dbReference type="InterPro" id="IPR036571">
    <property type="entry name" value="MECDP_synthase_sf"/>
</dbReference>
<dbReference type="HAMAP" id="MF_00108">
    <property type="entry name" value="IspD"/>
    <property type="match status" value="1"/>
</dbReference>
<dbReference type="InterPro" id="IPR018294">
    <property type="entry name" value="ISPD_synthase_CS"/>
</dbReference>
<reference evidence="16 17" key="1">
    <citation type="submission" date="2018-06" db="EMBL/GenBank/DDBJ databases">
        <title>Genomic Encyclopedia of Archaeal and Bacterial Type Strains, Phase II (KMG-II): from individual species to whole genera.</title>
        <authorList>
            <person name="Goeker M."/>
        </authorList>
    </citation>
    <scope>NUCLEOTIDE SEQUENCE [LARGE SCALE GENOMIC DNA]</scope>
    <source>
        <strain evidence="16 17">DSM 22009</strain>
    </source>
</reference>
<dbReference type="GO" id="GO:0046872">
    <property type="term" value="F:metal ion binding"/>
    <property type="evidence" value="ECO:0007669"/>
    <property type="project" value="UniProtKB-KW"/>
</dbReference>
<evidence type="ECO:0000313" key="16">
    <source>
        <dbReference type="EMBL" id="PZX19945.1"/>
    </source>
</evidence>
<dbReference type="EC" id="4.6.1.12" evidence="14"/>
<dbReference type="PROSITE" id="PS01350">
    <property type="entry name" value="ISPF"/>
    <property type="match status" value="1"/>
</dbReference>
<dbReference type="NCBIfam" id="NF006899">
    <property type="entry name" value="PRK09382.1"/>
    <property type="match status" value="1"/>
</dbReference>
<evidence type="ECO:0000256" key="14">
    <source>
        <dbReference type="HAMAP-Rule" id="MF_01520"/>
    </source>
</evidence>
<dbReference type="InterPro" id="IPR026596">
    <property type="entry name" value="IspD/F"/>
</dbReference>
<evidence type="ECO:0000256" key="8">
    <source>
        <dbReference type="ARBA" id="ARBA00022679"/>
    </source>
</evidence>
<comment type="similarity">
    <text evidence="14">In the C-terminal section; belongs to the IspF family.</text>
</comment>
<dbReference type="Pfam" id="PF02542">
    <property type="entry name" value="YgbB"/>
    <property type="match status" value="1"/>
</dbReference>
<dbReference type="InterPro" id="IPR029044">
    <property type="entry name" value="Nucleotide-diphossugar_trans"/>
</dbReference>
<comment type="catalytic activity">
    <reaction evidence="1 14">
        <text>4-CDP-2-C-methyl-D-erythritol 2-phosphate = 2-C-methyl-D-erythritol 2,4-cyclic diphosphate + CMP</text>
        <dbReference type="Rhea" id="RHEA:23864"/>
        <dbReference type="ChEBI" id="CHEBI:57919"/>
        <dbReference type="ChEBI" id="CHEBI:58483"/>
        <dbReference type="ChEBI" id="CHEBI:60377"/>
        <dbReference type="EC" id="4.6.1.12"/>
    </reaction>
</comment>
<dbReference type="FunFam" id="3.90.550.10:FF:000003">
    <property type="entry name" value="2-C-methyl-D-erythritol 4-phosphate cytidylyltransferase"/>
    <property type="match status" value="1"/>
</dbReference>
<keyword evidence="13 14" id="KW-0511">Multifunctional enzyme</keyword>
<comment type="caution">
    <text evidence="14">Lacks conserved residue(s) required for the propagation of feature annotation.</text>
</comment>
<feature type="site" description="Positions MEP for the nucleophilic attack" evidence="14">
    <location>
        <position position="149"/>
    </location>
</feature>
<keyword evidence="17" id="KW-1185">Reference proteome</keyword>
<dbReference type="NCBIfam" id="TIGR00151">
    <property type="entry name" value="ispF"/>
    <property type="match status" value="1"/>
</dbReference>
<feature type="site" description="Positions MEP for the nucleophilic attack" evidence="14">
    <location>
        <position position="202"/>
    </location>
</feature>
<evidence type="ECO:0000256" key="6">
    <source>
        <dbReference type="ARBA" id="ARBA00008480"/>
    </source>
</evidence>
<feature type="site" description="Transition state stabilizer" evidence="14">
    <location>
        <position position="21"/>
    </location>
</feature>
<evidence type="ECO:0000313" key="17">
    <source>
        <dbReference type="Proteomes" id="UP000248916"/>
    </source>
</evidence>
<dbReference type="GO" id="GO:0016114">
    <property type="term" value="P:terpenoid biosynthetic process"/>
    <property type="evidence" value="ECO:0007669"/>
    <property type="project" value="InterPro"/>
</dbReference>
<feature type="site" description="Transition state stabilizer" evidence="14">
    <location>
        <position position="354"/>
    </location>
</feature>
<feature type="binding site" evidence="14">
    <location>
        <position position="263"/>
    </location>
    <ligand>
        <name>a divalent metal cation</name>
        <dbReference type="ChEBI" id="CHEBI:60240"/>
    </ligand>
</feature>
<comment type="similarity">
    <text evidence="6">Belongs to the IspF family.</text>
</comment>
<dbReference type="GO" id="GO:0019288">
    <property type="term" value="P:isopentenyl diphosphate biosynthetic process, methylerythritol 4-phosphate pathway"/>
    <property type="evidence" value="ECO:0007669"/>
    <property type="project" value="UniProtKB-UniRule"/>
</dbReference>
<comment type="function">
    <text evidence="14">Bifunctional enzyme that catalyzes the formation of 4-diphosphocytidyl-2-C-methyl-D-erythritol from CTP and 2-C-methyl-D-erythritol 4-phosphate (MEP) (IspD), and catalyzes the conversion of 4-diphosphocytidyl-2-C-methyl-D-erythritol 2-phosphate (CDP-ME2P) to 2-C-methyl-D-erythritol 2,4-cyclodiphosphate (ME-CPP) with a corresponding release of cytidine 5-monophosphate (CMP) (IspF).</text>
</comment>
<evidence type="ECO:0000256" key="13">
    <source>
        <dbReference type="ARBA" id="ARBA00023268"/>
    </source>
</evidence>
<comment type="similarity">
    <text evidence="7">Belongs to the IspD/TarI cytidylyltransferase family. IspD subfamily.</text>
</comment>
<dbReference type="HAMAP" id="MF_01520">
    <property type="entry name" value="IspDF"/>
    <property type="match status" value="1"/>
</dbReference>
<feature type="binding site" evidence="14">
    <location>
        <begin position="229"/>
        <end position="231"/>
    </location>
    <ligand>
        <name>4-CDP-2-C-methyl-D-erythritol 2-phosphate</name>
        <dbReference type="ChEBI" id="CHEBI:57919"/>
    </ligand>
</feature>
<dbReference type="CDD" id="cd02516">
    <property type="entry name" value="CDP-ME_synthetase"/>
    <property type="match status" value="1"/>
</dbReference>
<evidence type="ECO:0000256" key="12">
    <source>
        <dbReference type="ARBA" id="ARBA00023239"/>
    </source>
</evidence>
<dbReference type="NCBIfam" id="TIGR00453">
    <property type="entry name" value="ispD"/>
    <property type="match status" value="1"/>
</dbReference>
<dbReference type="PANTHER" id="PTHR43181">
    <property type="entry name" value="2-C-METHYL-D-ERYTHRITOL 2,4-CYCLODIPHOSPHATE SYNTHASE, CHLOROPLASTIC"/>
    <property type="match status" value="1"/>
</dbReference>
<dbReference type="EMBL" id="QKZL01000001">
    <property type="protein sequence ID" value="PZX19945.1"/>
    <property type="molecule type" value="Genomic_DNA"/>
</dbReference>
<feature type="binding site" evidence="14">
    <location>
        <position position="229"/>
    </location>
    <ligand>
        <name>a divalent metal cation</name>
        <dbReference type="ChEBI" id="CHEBI:60240"/>
    </ligand>
</feature>
<evidence type="ECO:0000256" key="5">
    <source>
        <dbReference type="ARBA" id="ARBA00004787"/>
    </source>
</evidence>
<feature type="site" description="Transition state stabilizer" evidence="14">
    <location>
        <position position="14"/>
    </location>
</feature>
<comment type="pathway">
    <text evidence="4 14">Isoprenoid biosynthesis; isopentenyl diphosphate biosynthesis via DXP pathway; isopentenyl diphosphate from 1-deoxy-D-xylulose 5-phosphate: step 4/6.</text>
</comment>
<evidence type="ECO:0000256" key="3">
    <source>
        <dbReference type="ARBA" id="ARBA00001968"/>
    </source>
</evidence>
<organism evidence="16 17">
    <name type="scientific">Palleronia aestuarii</name>
    <dbReference type="NCBI Taxonomy" id="568105"/>
    <lineage>
        <taxon>Bacteria</taxon>
        <taxon>Pseudomonadati</taxon>
        <taxon>Pseudomonadota</taxon>
        <taxon>Alphaproteobacteria</taxon>
        <taxon>Rhodobacterales</taxon>
        <taxon>Roseobacteraceae</taxon>
        <taxon>Palleronia</taxon>
    </lineage>
</organism>
<keyword evidence="9 14" id="KW-0548">Nucleotidyltransferase</keyword>
<evidence type="ECO:0000256" key="2">
    <source>
        <dbReference type="ARBA" id="ARBA00001282"/>
    </source>
</evidence>
<sequence length="378" mass="39746">MTAAVIVAAGRGTRAGPGLPKQWRSLGGRALLAWPLDTFRAHPRIDRVVLVLHPDDMGVAAGYAAHPDVDVAEGGETRQASVRAGLEALDAGGADRVLIHDVARPLVDAALIDRVIDALDDAQGAAPALPVVDALWEGDGGKVGAIRDRTGLYRAQTPQGFHLGVILDAHRAHPGGASDDVAVAQSAGIGIEIVRGSETNFKITEPEDFARAEAILEHRMDIRTGTGFDVHAFGPGDFVTLCGIPIPHDRGLLGHSDADVALHALADAIYGALAEGDIGRHFPPSDPQWRGTASHVFLEHAAGLAAQEGLSISNVDLTLICEEPKITPHARDMIERVAHILDLSERRVSVKATTSEGLGFTGRREGIAAMASVTLVSR</sequence>
<evidence type="ECO:0000256" key="9">
    <source>
        <dbReference type="ARBA" id="ARBA00022695"/>
    </source>
</evidence>
<keyword evidence="11 14" id="KW-0414">Isoprene biosynthesis</keyword>
<comment type="cofactor">
    <cofactor evidence="3 14">
        <name>a divalent metal cation</name>
        <dbReference type="ChEBI" id="CHEBI:60240"/>
    </cofactor>
</comment>
<dbReference type="GO" id="GO:0008685">
    <property type="term" value="F:2-C-methyl-D-erythritol 2,4-cyclodiphosphate synthase activity"/>
    <property type="evidence" value="ECO:0007669"/>
    <property type="project" value="UniProtKB-UniRule"/>
</dbReference>
<accession>A0A2W7NHP1</accession>
<feature type="region of interest" description="2-C-methyl-D-erythritol 4-phosphate cytidylyltransferase" evidence="14">
    <location>
        <begin position="1"/>
        <end position="222"/>
    </location>
</feature>
<keyword evidence="12 14" id="KW-0456">Lyase</keyword>
<feature type="binding site" evidence="14">
    <location>
        <begin position="353"/>
        <end position="356"/>
    </location>
    <ligand>
        <name>4-CDP-2-C-methyl-D-erythritol 2-phosphate</name>
        <dbReference type="ChEBI" id="CHEBI:57919"/>
    </ligand>
</feature>
<feature type="binding site" evidence="14">
    <location>
        <position position="231"/>
    </location>
    <ligand>
        <name>a divalent metal cation</name>
        <dbReference type="ChEBI" id="CHEBI:60240"/>
    </ligand>
</feature>
<feature type="binding site" evidence="14">
    <location>
        <position position="360"/>
    </location>
    <ligand>
        <name>4-CDP-2-C-methyl-D-erythritol 2-phosphate</name>
        <dbReference type="ChEBI" id="CHEBI:57919"/>
    </ligand>
</feature>
<feature type="region of interest" description="2-C-methyl-D-erythritol 2,4-cyclodiphosphate synthase" evidence="14">
    <location>
        <begin position="223"/>
        <end position="378"/>
    </location>
</feature>
<evidence type="ECO:0000256" key="4">
    <source>
        <dbReference type="ARBA" id="ARBA00004709"/>
    </source>
</evidence>
<dbReference type="InterPro" id="IPR001228">
    <property type="entry name" value="IspD"/>
</dbReference>
<dbReference type="GO" id="GO:0050518">
    <property type="term" value="F:2-C-methyl-D-erythritol 4-phosphate cytidylyltransferase activity"/>
    <property type="evidence" value="ECO:0007669"/>
    <property type="project" value="UniProtKB-UniRule"/>
</dbReference>
<proteinExistence type="inferred from homology"/>
<name>A0A2W7NHP1_9RHOB</name>
<comment type="similarity">
    <text evidence="14">In the N-terminal section; belongs to the IspD/TarI cytidylyltransferase family. IspD subfamily.</text>
</comment>
<evidence type="ECO:0000256" key="1">
    <source>
        <dbReference type="ARBA" id="ARBA00000200"/>
    </source>
</evidence>
<dbReference type="Pfam" id="PF01128">
    <property type="entry name" value="IspD"/>
    <property type="match status" value="1"/>
</dbReference>
<feature type="site" description="Transition state stabilizer" evidence="14">
    <location>
        <position position="255"/>
    </location>
</feature>
<keyword evidence="10 14" id="KW-0479">Metal-binding</keyword>
<dbReference type="InterPro" id="IPR020555">
    <property type="entry name" value="MECDP_synthase_CS"/>
</dbReference>
<comment type="caution">
    <text evidence="16">The sequence shown here is derived from an EMBL/GenBank/DDBJ whole genome shotgun (WGS) entry which is preliminary data.</text>
</comment>
<evidence type="ECO:0000259" key="15">
    <source>
        <dbReference type="Pfam" id="PF02542"/>
    </source>
</evidence>
<evidence type="ECO:0000256" key="7">
    <source>
        <dbReference type="ARBA" id="ARBA00009789"/>
    </source>
</evidence>